<sequence>MKASFKLISALLSVLATVGASPSLAPRQSITPLTASQIASYKPYTYFASTAYCTPNTTVNWTCGRMCDANPGFVPQASGGDGSSIQYWFVGYAPAQNTVVVSHQGTDTSKMQADLTDGSAVLGPLDSTLFPGVPSSVLVHQGFAAEQAKTATTILDAVQKSMSAHAATTVHVVGHSLGAALALLDGVYLPLHLPSGTTVTVVGYGEPRVGNSAFANWVDGHIAVTRINNREDYIPIMPGQSAGYSHPSGEVHIQDSGVWVSCPGQENPSTQCTDGDVPTIAQGNQTDHSGPYDGIVMGC</sequence>
<dbReference type="InterPro" id="IPR002921">
    <property type="entry name" value="Fungal_lipase-type"/>
</dbReference>
<keyword evidence="8" id="KW-1185">Reference proteome</keyword>
<protein>
    <submittedName>
        <fullName evidence="7">Alpha beta-hydrolase</fullName>
    </submittedName>
</protein>
<dbReference type="Proteomes" id="UP001063166">
    <property type="component" value="Unassembled WGS sequence"/>
</dbReference>
<evidence type="ECO:0000313" key="8">
    <source>
        <dbReference type="Proteomes" id="UP001063166"/>
    </source>
</evidence>
<feature type="domain" description="Fungal lipase-type" evidence="6">
    <location>
        <begin position="101"/>
        <end position="240"/>
    </location>
</feature>
<evidence type="ECO:0000259" key="6">
    <source>
        <dbReference type="Pfam" id="PF01764"/>
    </source>
</evidence>
<dbReference type="InterPro" id="IPR051218">
    <property type="entry name" value="Sec_MonoDiacylglyc_Lipase"/>
</dbReference>
<comment type="similarity">
    <text evidence="2">Belongs to the AB hydrolase superfamily. Lipase family. Class 3 subfamily.</text>
</comment>
<reference evidence="7" key="1">
    <citation type="submission" date="2022-07" db="EMBL/GenBank/DDBJ databases">
        <title>The genome of Lyophyllum shimeji provides insight into the initial evolution of ectomycorrhizal fungal genome.</title>
        <authorList>
            <person name="Kobayashi Y."/>
            <person name="Shibata T."/>
            <person name="Hirakawa H."/>
            <person name="Shigenobu S."/>
            <person name="Nishiyama T."/>
            <person name="Yamada A."/>
            <person name="Hasebe M."/>
            <person name="Kawaguchi M."/>
        </authorList>
    </citation>
    <scope>NUCLEOTIDE SEQUENCE</scope>
    <source>
        <strain evidence="7">AT787</strain>
    </source>
</reference>
<comment type="catalytic activity">
    <reaction evidence="4">
        <text>a monoacylglycerol + H2O = glycerol + a fatty acid + H(+)</text>
        <dbReference type="Rhea" id="RHEA:15245"/>
        <dbReference type="ChEBI" id="CHEBI:15377"/>
        <dbReference type="ChEBI" id="CHEBI:15378"/>
        <dbReference type="ChEBI" id="CHEBI:17408"/>
        <dbReference type="ChEBI" id="CHEBI:17754"/>
        <dbReference type="ChEBI" id="CHEBI:28868"/>
    </reaction>
</comment>
<dbReference type="CDD" id="cd00519">
    <property type="entry name" value="Lipase_3"/>
    <property type="match status" value="1"/>
</dbReference>
<evidence type="ECO:0000256" key="3">
    <source>
        <dbReference type="ARBA" id="ARBA00047591"/>
    </source>
</evidence>
<organism evidence="7 8">
    <name type="scientific">Lyophyllum shimeji</name>
    <name type="common">Hon-shimeji</name>
    <name type="synonym">Tricholoma shimeji</name>
    <dbReference type="NCBI Taxonomy" id="47721"/>
    <lineage>
        <taxon>Eukaryota</taxon>
        <taxon>Fungi</taxon>
        <taxon>Dikarya</taxon>
        <taxon>Basidiomycota</taxon>
        <taxon>Agaricomycotina</taxon>
        <taxon>Agaricomycetes</taxon>
        <taxon>Agaricomycetidae</taxon>
        <taxon>Agaricales</taxon>
        <taxon>Tricholomatineae</taxon>
        <taxon>Lyophyllaceae</taxon>
        <taxon>Lyophyllum</taxon>
    </lineage>
</organism>
<accession>A0A9P3Q215</accession>
<evidence type="ECO:0000256" key="1">
    <source>
        <dbReference type="ARBA" id="ARBA00023157"/>
    </source>
</evidence>
<evidence type="ECO:0000256" key="4">
    <source>
        <dbReference type="ARBA" id="ARBA00048461"/>
    </source>
</evidence>
<proteinExistence type="inferred from homology"/>
<keyword evidence="1" id="KW-1015">Disulfide bond</keyword>
<dbReference type="Gene3D" id="3.40.50.1820">
    <property type="entry name" value="alpha/beta hydrolase"/>
    <property type="match status" value="1"/>
</dbReference>
<dbReference type="GO" id="GO:0006629">
    <property type="term" value="P:lipid metabolic process"/>
    <property type="evidence" value="ECO:0007669"/>
    <property type="project" value="InterPro"/>
</dbReference>
<dbReference type="SUPFAM" id="SSF53474">
    <property type="entry name" value="alpha/beta-Hydrolases"/>
    <property type="match status" value="1"/>
</dbReference>
<comment type="caution">
    <text evidence="7">The sequence shown here is derived from an EMBL/GenBank/DDBJ whole genome shotgun (WGS) entry which is preliminary data.</text>
</comment>
<dbReference type="AlphaFoldDB" id="A0A9P3Q215"/>
<name>A0A9P3Q215_LYOSH</name>
<dbReference type="OrthoDB" id="426718at2759"/>
<keyword evidence="5" id="KW-0732">Signal</keyword>
<dbReference type="Pfam" id="PF01764">
    <property type="entry name" value="Lipase_3"/>
    <property type="match status" value="1"/>
</dbReference>
<feature type="signal peptide" evidence="5">
    <location>
        <begin position="1"/>
        <end position="20"/>
    </location>
</feature>
<dbReference type="EMBL" id="BRPK01000027">
    <property type="protein sequence ID" value="GLB45739.1"/>
    <property type="molecule type" value="Genomic_DNA"/>
</dbReference>
<dbReference type="InterPro" id="IPR029058">
    <property type="entry name" value="AB_hydrolase_fold"/>
</dbReference>
<evidence type="ECO:0000256" key="2">
    <source>
        <dbReference type="ARBA" id="ARBA00043996"/>
    </source>
</evidence>
<dbReference type="PANTHER" id="PTHR45856">
    <property type="entry name" value="ALPHA/BETA-HYDROLASES SUPERFAMILY PROTEIN"/>
    <property type="match status" value="1"/>
</dbReference>
<comment type="catalytic activity">
    <reaction evidence="3">
        <text>a diacylglycerol + H2O = a monoacylglycerol + a fatty acid + H(+)</text>
        <dbReference type="Rhea" id="RHEA:32731"/>
        <dbReference type="ChEBI" id="CHEBI:15377"/>
        <dbReference type="ChEBI" id="CHEBI:15378"/>
        <dbReference type="ChEBI" id="CHEBI:17408"/>
        <dbReference type="ChEBI" id="CHEBI:18035"/>
        <dbReference type="ChEBI" id="CHEBI:28868"/>
    </reaction>
</comment>
<dbReference type="PANTHER" id="PTHR45856:SF25">
    <property type="entry name" value="FUNGAL LIPASE-LIKE DOMAIN-CONTAINING PROTEIN"/>
    <property type="match status" value="1"/>
</dbReference>
<gene>
    <name evidence="7" type="ORF">LshimejAT787_2700090</name>
</gene>
<evidence type="ECO:0000256" key="5">
    <source>
        <dbReference type="SAM" id="SignalP"/>
    </source>
</evidence>
<feature type="chain" id="PRO_5040415453" evidence="5">
    <location>
        <begin position="21"/>
        <end position="299"/>
    </location>
</feature>
<evidence type="ECO:0000313" key="7">
    <source>
        <dbReference type="EMBL" id="GLB45739.1"/>
    </source>
</evidence>